<keyword evidence="4" id="KW-0862">Zinc</keyword>
<sequence>MPVRIATGAVAHIGSTEGFAIGRRSRDNFPRNIGMHFLPHKAMNLFPAVSPIIREPVAMTSETSELPNPTVETSQDNQGILVSSPLPSSSSGQNLMTDYIRNTKPLPHQKAKELDEQLIKLIAKEYHPFRIVEGAEFKKFIYLLNPRYSPPTRKTLANVLLSQLYAKVQNEVEQLVAATLAICLTTDAWTSITNESFIAITAHYIDTNTNLRSNLLSCIQYDGRHTSENLCEFLKEEMEKWKISNKHF</sequence>
<evidence type="ECO:0000256" key="5">
    <source>
        <dbReference type="ARBA" id="ARBA00023242"/>
    </source>
</evidence>
<dbReference type="GO" id="GO:0008270">
    <property type="term" value="F:zinc ion binding"/>
    <property type="evidence" value="ECO:0007669"/>
    <property type="project" value="UniProtKB-KW"/>
</dbReference>
<reference evidence="7 8" key="1">
    <citation type="journal article" date="2019" name="Commun. Biol.">
        <title>The bagworm genome reveals a unique fibroin gene that provides high tensile strength.</title>
        <authorList>
            <person name="Kono N."/>
            <person name="Nakamura H."/>
            <person name="Ohtoshi R."/>
            <person name="Tomita M."/>
            <person name="Numata K."/>
            <person name="Arakawa K."/>
        </authorList>
    </citation>
    <scope>NUCLEOTIDE SEQUENCE [LARGE SCALE GENOMIC DNA]</scope>
</reference>
<gene>
    <name evidence="7" type="ORF">EVAR_85173_1</name>
</gene>
<organism evidence="7 8">
    <name type="scientific">Eumeta variegata</name>
    <name type="common">Bagworm moth</name>
    <name type="synonym">Eumeta japonica</name>
    <dbReference type="NCBI Taxonomy" id="151549"/>
    <lineage>
        <taxon>Eukaryota</taxon>
        <taxon>Metazoa</taxon>
        <taxon>Ecdysozoa</taxon>
        <taxon>Arthropoda</taxon>
        <taxon>Hexapoda</taxon>
        <taxon>Insecta</taxon>
        <taxon>Pterygota</taxon>
        <taxon>Neoptera</taxon>
        <taxon>Endopterygota</taxon>
        <taxon>Lepidoptera</taxon>
        <taxon>Glossata</taxon>
        <taxon>Ditrysia</taxon>
        <taxon>Tineoidea</taxon>
        <taxon>Psychidae</taxon>
        <taxon>Oiketicinae</taxon>
        <taxon>Eumeta</taxon>
    </lineage>
</organism>
<evidence type="ECO:0000256" key="1">
    <source>
        <dbReference type="ARBA" id="ARBA00004123"/>
    </source>
</evidence>
<evidence type="ECO:0000256" key="4">
    <source>
        <dbReference type="ARBA" id="ARBA00022833"/>
    </source>
</evidence>
<proteinExistence type="predicted"/>
<dbReference type="SUPFAM" id="SSF53098">
    <property type="entry name" value="Ribonuclease H-like"/>
    <property type="match status" value="1"/>
</dbReference>
<dbReference type="STRING" id="151549.A0A4C2A0N9"/>
<feature type="compositionally biased region" description="Polar residues" evidence="6">
    <location>
        <begin position="62"/>
        <end position="81"/>
    </location>
</feature>
<keyword evidence="5" id="KW-0539">Nucleus</keyword>
<evidence type="ECO:0000313" key="8">
    <source>
        <dbReference type="Proteomes" id="UP000299102"/>
    </source>
</evidence>
<evidence type="ECO:0000313" key="7">
    <source>
        <dbReference type="EMBL" id="GBP93362.1"/>
    </source>
</evidence>
<dbReference type="Proteomes" id="UP000299102">
    <property type="component" value="Unassembled WGS sequence"/>
</dbReference>
<comment type="caution">
    <text evidence="7">The sequence shown here is derived from an EMBL/GenBank/DDBJ whole genome shotgun (WGS) entry which is preliminary data.</text>
</comment>
<dbReference type="SUPFAM" id="SSF140996">
    <property type="entry name" value="Hermes dimerisation domain"/>
    <property type="match status" value="1"/>
</dbReference>
<dbReference type="InterPro" id="IPR012337">
    <property type="entry name" value="RNaseH-like_sf"/>
</dbReference>
<protein>
    <submittedName>
        <fullName evidence="7">AC transposase</fullName>
    </submittedName>
</protein>
<dbReference type="EMBL" id="BGZK01002366">
    <property type="protein sequence ID" value="GBP93362.1"/>
    <property type="molecule type" value="Genomic_DNA"/>
</dbReference>
<name>A0A4C2A0N9_EUMVA</name>
<dbReference type="PANTHER" id="PTHR46481:SF10">
    <property type="entry name" value="ZINC FINGER BED DOMAIN-CONTAINING PROTEIN 39"/>
    <property type="match status" value="1"/>
</dbReference>
<comment type="subcellular location">
    <subcellularLocation>
        <location evidence="1">Nucleus</location>
    </subcellularLocation>
</comment>
<evidence type="ECO:0000256" key="3">
    <source>
        <dbReference type="ARBA" id="ARBA00022771"/>
    </source>
</evidence>
<keyword evidence="3" id="KW-0863">Zinc-finger</keyword>
<dbReference type="GO" id="GO:0005634">
    <property type="term" value="C:nucleus"/>
    <property type="evidence" value="ECO:0007669"/>
    <property type="project" value="UniProtKB-SubCell"/>
</dbReference>
<dbReference type="InterPro" id="IPR052035">
    <property type="entry name" value="ZnF_BED_domain_contain"/>
</dbReference>
<evidence type="ECO:0000256" key="2">
    <source>
        <dbReference type="ARBA" id="ARBA00022723"/>
    </source>
</evidence>
<feature type="region of interest" description="Disordered" evidence="6">
    <location>
        <begin position="62"/>
        <end position="94"/>
    </location>
</feature>
<keyword evidence="2" id="KW-0479">Metal-binding</keyword>
<accession>A0A4C2A0N9</accession>
<dbReference type="OrthoDB" id="1607513at2759"/>
<dbReference type="AlphaFoldDB" id="A0A4C2A0N9"/>
<keyword evidence="8" id="KW-1185">Reference proteome</keyword>
<evidence type="ECO:0000256" key="6">
    <source>
        <dbReference type="SAM" id="MobiDB-lite"/>
    </source>
</evidence>
<dbReference type="PANTHER" id="PTHR46481">
    <property type="entry name" value="ZINC FINGER BED DOMAIN-CONTAINING PROTEIN 4"/>
    <property type="match status" value="1"/>
</dbReference>